<name>S3UGB4_9GAMM</name>
<evidence type="ECO:0000313" key="3">
    <source>
        <dbReference type="EMBL" id="EPG38532.1"/>
    </source>
</evidence>
<feature type="signal peptide" evidence="2">
    <location>
        <begin position="1"/>
        <end position="20"/>
    </location>
</feature>
<dbReference type="RefSeq" id="WP_016651927.1">
    <property type="nucleotide sequence ID" value="NZ_KE340379.1"/>
</dbReference>
<reference evidence="3 4" key="1">
    <citation type="submission" date="2013-06" db="EMBL/GenBank/DDBJ databases">
        <title>The Genome Sequence of Acinetobacter sp. NIPH 2036.</title>
        <authorList>
            <consortium name="The Broad Institute Genome Sequencing Platform"/>
            <consortium name="The Broad Institute Genome Sequencing Center for Infectious Disease"/>
            <person name="Cerqueira G."/>
            <person name="Feldgarden M."/>
            <person name="Courvalin P."/>
            <person name="Perichon B."/>
            <person name="Grillot-Courvalin C."/>
            <person name="Clermont D."/>
            <person name="Rocha E."/>
            <person name="Yoon E.-J."/>
            <person name="Nemec A."/>
            <person name="Young S.K."/>
            <person name="Zeng Q."/>
            <person name="Gargeya S."/>
            <person name="Fitzgerald M."/>
            <person name="Abouelleil A."/>
            <person name="Alvarado L."/>
            <person name="Berlin A.M."/>
            <person name="Chapman S.B."/>
            <person name="Dewar J."/>
            <person name="Goldberg J."/>
            <person name="Griggs A."/>
            <person name="Gujja S."/>
            <person name="Hansen M."/>
            <person name="Howarth C."/>
            <person name="Imamovic A."/>
            <person name="Larimer J."/>
            <person name="McCowan C."/>
            <person name="Murphy C."/>
            <person name="Pearson M."/>
            <person name="Priest M."/>
            <person name="Roberts A."/>
            <person name="Saif S."/>
            <person name="Shea T."/>
            <person name="Sykes S."/>
            <person name="Wortman J."/>
            <person name="Nusbaum C."/>
            <person name="Birren B."/>
        </authorList>
    </citation>
    <scope>NUCLEOTIDE SEQUENCE [LARGE SCALE GENOMIC DNA]</scope>
    <source>
        <strain evidence="3 4">NIPH 2036</strain>
    </source>
</reference>
<dbReference type="Proteomes" id="UP000014559">
    <property type="component" value="Unassembled WGS sequence"/>
</dbReference>
<dbReference type="HOGENOM" id="CLU_003544_0_0_6"/>
<evidence type="ECO:0008006" key="5">
    <source>
        <dbReference type="Google" id="ProtNLM"/>
    </source>
</evidence>
<keyword evidence="2" id="KW-0732">Signal</keyword>
<evidence type="ECO:0000256" key="1">
    <source>
        <dbReference type="SAM" id="MobiDB-lite"/>
    </source>
</evidence>
<sequence>MRIILSFVLSLLSSMLYAGAIDWSVAMTSFPSDQSVGDTGQEKTPNGYVDLTSGNLVFDVPEVTLKGDRGLNFTLSRSYGKVNNGFRSMGNWELESPRLVMMTGASTKLKGDMDGSGICQSNGDYSNDKSYAGSPIYSTSIIDAGYKNETIKSYLELVNANYLKKISFALTKATPKQSEVDQNRAINSYYSSGVYNGIGSVVNNTATISASAKNFTDNLASGNKNNINALVANLNITKDLLNISFNQNNVTKVELVYSYNTKSIVKGSKSTIDFVVDVINSFNSDLLGGDPIIRFYNNTSSLPIVLKGANGAPLDTRQLEVLVNTNAYANTLLALMQLKWVPNGSVTKSQDWLILPADTRTDDFGLDAIVDPRQRAINLYLPGQKNVTFYPIKSGVTGYPQSARYVSQDNWFISCENAGNDFKVRSPNGVTYSFPVQNRENQTGFPTVFSGQYIAGRVSVYASKVENQYGESYLMTYHKVENTNQTYQGYNSSSKLFLERVKHQLDGRDTSTNDALLLSYAKYKNGSIVSENKNDFSNVSGDIVLANIKRFVNGKYLTWKAYVYGGGSLAQSDYLNNYLSSSGGNTVGQIQNKQAANVYLKSVGDVIGDAIVYSYGGPYRIVGNHPKSNNGVTAQGYMWFYSDLTNVKYFKSSSAGLINGKSVGWAYALINISRPGFVEDKAFRVTTSVYSGIDVNPYQINYGYSRDDTTHEQTTTVTTKDTVTGLSKIYTYVMHAFAGGSAENYLHGLLKKIKIGDRDESYFWTTKSLIGQKPKATGNNYTDYEDVYLVRLAQKNISHFGEYRTAYSNFDQYGNAQTISSTGMNGTNSIQLPDTSITYFNADYTNSNVDAGNLPWIIGLAKQKNSGNFNIQTTDYDTQGSVRSDAQAGRITKYKYETRSFSSCLGDLANFQWSNFIGCMSSYVFGDQHIGLPIEVDVGNGKQVTQFAAYQKGVPTRIKLASGGVETNVVDEFGNIIFHADADGVRSQNQYDDAGRLKVETPIVGLAETIINYDGLTISKTVNGGASFNKTEKYNGDGLLIWSEDRASDKSIVNSNKYDAFGNLLFKSNSSLGGTNSGVTTSYDMFNRPISVNDNGSTVTYCYQSCSGRTGAIARTTDVSGFTESNFLAVGDFGSDLKTWVSRKGGDGSVFQTTTEYELAILKPRVAVSGNSVQSYTYNANATLATEKDNGINGQKAFNYDDTGRIIAISHPDSSVENIGYAPLNDSIATRNWRGVTTTYLYSLAGRLKSNSNGNTTQVFDRDNYGRVESHTQIVAGNDLNQSYTTRYGYNALGQITSIIYPNGKSVNLTSQNAFGEITTIPNVIQSLGYNALHQLTSVQANPDVMWTYSYSENGLPSNVSAIGLDKCIVNIGYGYDALNRINKLNDNCGAIYNATINRYGTGLMSSVDLDQAYYQYSYNNDDITSVNITSKSANVTPAIYTYNYANNTSRLNNVTGSAYSFSYDAMGNVTNDGIRTLTYDSYGRMNTNGSETYIYNADGLRVRAIRDDGITDYVYGLDGNLAYDINHKTGYSKAYVYVADKLVATLERYPDDNKGFDFVNDFEAAELGITNLLDSYIDSDDDGLPDYLERFIGSDPNNPDTDGDGHKDGYEYEQLGAKGVLNPNIKPTEPDPKEDMAAWLPPILDMLLEDD</sequence>
<dbReference type="EMBL" id="ATGK01000009">
    <property type="protein sequence ID" value="EPG38532.1"/>
    <property type="molecule type" value="Genomic_DNA"/>
</dbReference>
<evidence type="ECO:0000313" key="4">
    <source>
        <dbReference type="Proteomes" id="UP000014559"/>
    </source>
</evidence>
<organism evidence="3 4">
    <name type="scientific">Acinetobacter colistiniresistens</name>
    <dbReference type="NCBI Taxonomy" id="280145"/>
    <lineage>
        <taxon>Bacteria</taxon>
        <taxon>Pseudomonadati</taxon>
        <taxon>Pseudomonadota</taxon>
        <taxon>Gammaproteobacteria</taxon>
        <taxon>Moraxellales</taxon>
        <taxon>Moraxellaceae</taxon>
        <taxon>Acinetobacter</taxon>
    </lineage>
</organism>
<dbReference type="GeneID" id="45418608"/>
<feature type="chain" id="PRO_5004524131" description="RHS repeat protein" evidence="2">
    <location>
        <begin position="21"/>
        <end position="1652"/>
    </location>
</feature>
<gene>
    <name evidence="3" type="ORF">F907_01117</name>
</gene>
<dbReference type="PATRIC" id="fig|1217696.3.peg.1080"/>
<feature type="region of interest" description="Disordered" evidence="1">
    <location>
        <begin position="1592"/>
        <end position="1611"/>
    </location>
</feature>
<protein>
    <recommendedName>
        <fullName evidence="5">RHS repeat protein</fullName>
    </recommendedName>
</protein>
<dbReference type="Gene3D" id="2.180.10.10">
    <property type="entry name" value="RHS repeat-associated core"/>
    <property type="match status" value="1"/>
</dbReference>
<accession>S3UGB4</accession>
<comment type="caution">
    <text evidence="3">The sequence shown here is derived from an EMBL/GenBank/DDBJ whole genome shotgun (WGS) entry which is preliminary data.</text>
</comment>
<proteinExistence type="predicted"/>
<evidence type="ECO:0000256" key="2">
    <source>
        <dbReference type="SAM" id="SignalP"/>
    </source>
</evidence>